<keyword evidence="1" id="KW-0732">Signal</keyword>
<proteinExistence type="predicted"/>
<comment type="caution">
    <text evidence="2">The sequence shown here is derived from an EMBL/GenBank/DDBJ whole genome shotgun (WGS) entry which is preliminary data.</text>
</comment>
<dbReference type="InterPro" id="IPR021409">
    <property type="entry name" value="DUF3047"/>
</dbReference>
<accession>A0A370F997</accession>
<gene>
    <name evidence="2" type="ORF">DFR41_11435</name>
</gene>
<dbReference type="EMBL" id="QQAV01000014">
    <property type="protein sequence ID" value="RDI18588.1"/>
    <property type="molecule type" value="Genomic_DNA"/>
</dbReference>
<reference evidence="2 3" key="1">
    <citation type="submission" date="2018-07" db="EMBL/GenBank/DDBJ databases">
        <title>Genomic Encyclopedia of Type Strains, Phase IV (KMG-IV): sequencing the most valuable type-strain genomes for metagenomic binning, comparative biology and taxonomic classification.</title>
        <authorList>
            <person name="Goeker M."/>
        </authorList>
    </citation>
    <scope>NUCLEOTIDE SEQUENCE [LARGE SCALE GENOMIC DNA]</scope>
    <source>
        <strain evidence="2 3">DSM 21352</strain>
    </source>
</reference>
<sequence>MHIASVFVSACRGAGLLVGAGLALALAAPLVQAQEPNALTPFSTAAGTVPPAPWHFSTLPNKTPTHFDVVSEDGRRVLKVEANDSYGLLSHRVQLPLNESTVLSWRWRVDQFVDGADLRTRTGDDGAAKLCVFFDFPTDRLPLLERTRLGVARSVSGEDVPSEALCYVWDGKEAKGQMLVNAFTNRMHMVVLESGPAAQPGTWVSERRNLLADYRRAFGSEAQGATPGVAAVVVSADADNTHGHGLAYFSDLSLVGSTTVRAESRPTASRTAE</sequence>
<keyword evidence="3" id="KW-1185">Reference proteome</keyword>
<organism evidence="2 3">
    <name type="scientific">Pseudacidovorax intermedius</name>
    <dbReference type="NCBI Taxonomy" id="433924"/>
    <lineage>
        <taxon>Bacteria</taxon>
        <taxon>Pseudomonadati</taxon>
        <taxon>Pseudomonadota</taxon>
        <taxon>Betaproteobacteria</taxon>
        <taxon>Burkholderiales</taxon>
        <taxon>Comamonadaceae</taxon>
        <taxon>Pseudacidovorax</taxon>
    </lineage>
</organism>
<dbReference type="OrthoDB" id="9775969at2"/>
<dbReference type="RefSeq" id="WP_114804615.1">
    <property type="nucleotide sequence ID" value="NZ_QQAV01000014.1"/>
</dbReference>
<dbReference type="AlphaFoldDB" id="A0A370F997"/>
<evidence type="ECO:0000313" key="3">
    <source>
        <dbReference type="Proteomes" id="UP000255265"/>
    </source>
</evidence>
<evidence type="ECO:0000256" key="1">
    <source>
        <dbReference type="SAM" id="SignalP"/>
    </source>
</evidence>
<feature type="chain" id="PRO_5017009397" evidence="1">
    <location>
        <begin position="34"/>
        <end position="273"/>
    </location>
</feature>
<dbReference type="Proteomes" id="UP000255265">
    <property type="component" value="Unassembled WGS sequence"/>
</dbReference>
<name>A0A370F997_9BURK</name>
<feature type="signal peptide" evidence="1">
    <location>
        <begin position="1"/>
        <end position="33"/>
    </location>
</feature>
<evidence type="ECO:0000313" key="2">
    <source>
        <dbReference type="EMBL" id="RDI18588.1"/>
    </source>
</evidence>
<dbReference type="Pfam" id="PF11249">
    <property type="entry name" value="DUF3047"/>
    <property type="match status" value="1"/>
</dbReference>
<protein>
    <submittedName>
        <fullName evidence="2">DUF3047 family protein</fullName>
    </submittedName>
</protein>